<evidence type="ECO:0000256" key="4">
    <source>
        <dbReference type="ARBA" id="ARBA00022679"/>
    </source>
</evidence>
<comment type="caution">
    <text evidence="9">The sequence shown here is derived from an EMBL/GenBank/DDBJ whole genome shotgun (WGS) entry which is preliminary data.</text>
</comment>
<keyword evidence="3" id="KW-0597">Phosphoprotein</keyword>
<dbReference type="PANTHER" id="PTHR44936">
    <property type="entry name" value="SENSOR PROTEIN CREC"/>
    <property type="match status" value="1"/>
</dbReference>
<feature type="transmembrane region" description="Helical" evidence="7">
    <location>
        <begin position="89"/>
        <end position="108"/>
    </location>
</feature>
<proteinExistence type="predicted"/>
<accession>A0ABP6UXQ5</accession>
<dbReference type="SMART" id="SM00387">
    <property type="entry name" value="HATPase_c"/>
    <property type="match status" value="1"/>
</dbReference>
<keyword evidence="5" id="KW-0418">Kinase</keyword>
<feature type="transmembrane region" description="Helical" evidence="7">
    <location>
        <begin position="157"/>
        <end position="175"/>
    </location>
</feature>
<keyword evidence="10" id="KW-1185">Reference proteome</keyword>
<feature type="transmembrane region" description="Helical" evidence="7">
    <location>
        <begin position="120"/>
        <end position="142"/>
    </location>
</feature>
<feature type="transmembrane region" description="Helical" evidence="7">
    <location>
        <begin position="63"/>
        <end position="83"/>
    </location>
</feature>
<sequence length="489" mass="51487">MALLAVLMLHPYGVLLLEDTSHRSVDAAGHLCLMLADLVLFASALVLAFDVTIGHSLTRARMATAATLVALQDLPLVMISFGSTSHAGYSYRLTGGHLVTVAVVYLVLSVGLRHQRPPRFNPLVGGLVLGLGVLAARLALIAVDPSPFLSLTAWEDLPVLVAITAVTAAIAVRVLRSPLPRWAAIRLASGIVVIFAALGWSTLLRAASPPPEAIAGVALFSALVATTAIGLLLSSLREHSLREAALVLRAAEAEATVQHDREVVHEMRAATAGIVAGAHLLASGQVPPGPRRAALRHMVDAEAARLGRTFTEDGPDQFTDLALDDVVEPLVIAQEALGHQVHWHPSGHRVVARYDALAEVLNVLLTNAHRHAHGCTTTLSSQPRGDCLEIRVSDCGPGIEPGLEERLFQWGARGTTSTGQGIGLQRAHRLMLELGGSLHHDRDAQRGGGATFVVTLPNADAVADAAEPALFPRTAVRVGHRTPSTAVAG</sequence>
<comment type="catalytic activity">
    <reaction evidence="1">
        <text>ATP + protein L-histidine = ADP + protein N-phospho-L-histidine.</text>
        <dbReference type="EC" id="2.7.13.3"/>
    </reaction>
</comment>
<dbReference type="RefSeq" id="WP_218233828.1">
    <property type="nucleotide sequence ID" value="NZ_BAABBB010000007.1"/>
</dbReference>
<keyword evidence="6" id="KW-0902">Two-component regulatory system</keyword>
<feature type="transmembrane region" description="Helical" evidence="7">
    <location>
        <begin position="187"/>
        <end position="207"/>
    </location>
</feature>
<dbReference type="PROSITE" id="PS50109">
    <property type="entry name" value="HIS_KIN"/>
    <property type="match status" value="1"/>
</dbReference>
<dbReference type="Proteomes" id="UP001500301">
    <property type="component" value="Unassembled WGS sequence"/>
</dbReference>
<evidence type="ECO:0000313" key="10">
    <source>
        <dbReference type="Proteomes" id="UP001500301"/>
    </source>
</evidence>
<keyword evidence="7" id="KW-1133">Transmembrane helix</keyword>
<evidence type="ECO:0000256" key="3">
    <source>
        <dbReference type="ARBA" id="ARBA00022553"/>
    </source>
</evidence>
<dbReference type="InterPro" id="IPR003594">
    <property type="entry name" value="HATPase_dom"/>
</dbReference>
<feature type="domain" description="Histidine kinase" evidence="8">
    <location>
        <begin position="262"/>
        <end position="460"/>
    </location>
</feature>
<keyword evidence="4" id="KW-0808">Transferase</keyword>
<dbReference type="EMBL" id="BAABBB010000007">
    <property type="protein sequence ID" value="GAA3524906.1"/>
    <property type="molecule type" value="Genomic_DNA"/>
</dbReference>
<keyword evidence="7" id="KW-0812">Transmembrane</keyword>
<evidence type="ECO:0000259" key="8">
    <source>
        <dbReference type="PROSITE" id="PS50109"/>
    </source>
</evidence>
<evidence type="ECO:0000256" key="5">
    <source>
        <dbReference type="ARBA" id="ARBA00022777"/>
    </source>
</evidence>
<dbReference type="InterPro" id="IPR005467">
    <property type="entry name" value="His_kinase_dom"/>
</dbReference>
<dbReference type="EC" id="2.7.13.3" evidence="2"/>
<keyword evidence="7" id="KW-0472">Membrane</keyword>
<dbReference type="PANTHER" id="PTHR44936:SF9">
    <property type="entry name" value="SENSOR PROTEIN CREC"/>
    <property type="match status" value="1"/>
</dbReference>
<organism evidence="9 10">
    <name type="scientific">Nocardioides daeguensis</name>
    <dbReference type="NCBI Taxonomy" id="908359"/>
    <lineage>
        <taxon>Bacteria</taxon>
        <taxon>Bacillati</taxon>
        <taxon>Actinomycetota</taxon>
        <taxon>Actinomycetes</taxon>
        <taxon>Propionibacteriales</taxon>
        <taxon>Nocardioidaceae</taxon>
        <taxon>Nocardioides</taxon>
    </lineage>
</organism>
<evidence type="ECO:0000256" key="6">
    <source>
        <dbReference type="ARBA" id="ARBA00023012"/>
    </source>
</evidence>
<evidence type="ECO:0000256" key="1">
    <source>
        <dbReference type="ARBA" id="ARBA00000085"/>
    </source>
</evidence>
<protein>
    <recommendedName>
        <fullName evidence="2">histidine kinase</fullName>
        <ecNumber evidence="2">2.7.13.3</ecNumber>
    </recommendedName>
</protein>
<reference evidence="10" key="1">
    <citation type="journal article" date="2019" name="Int. J. Syst. Evol. Microbiol.">
        <title>The Global Catalogue of Microorganisms (GCM) 10K type strain sequencing project: providing services to taxonomists for standard genome sequencing and annotation.</title>
        <authorList>
            <consortium name="The Broad Institute Genomics Platform"/>
            <consortium name="The Broad Institute Genome Sequencing Center for Infectious Disease"/>
            <person name="Wu L."/>
            <person name="Ma J."/>
        </authorList>
    </citation>
    <scope>NUCLEOTIDE SEQUENCE [LARGE SCALE GENOMIC DNA]</scope>
    <source>
        <strain evidence="10">JCM 17460</strain>
    </source>
</reference>
<feature type="transmembrane region" description="Helical" evidence="7">
    <location>
        <begin position="213"/>
        <end position="233"/>
    </location>
</feature>
<feature type="transmembrane region" description="Helical" evidence="7">
    <location>
        <begin position="27"/>
        <end position="51"/>
    </location>
</feature>
<dbReference type="Pfam" id="PF02518">
    <property type="entry name" value="HATPase_c"/>
    <property type="match status" value="1"/>
</dbReference>
<name>A0ABP6UXQ5_9ACTN</name>
<evidence type="ECO:0000313" key="9">
    <source>
        <dbReference type="EMBL" id="GAA3524906.1"/>
    </source>
</evidence>
<dbReference type="InterPro" id="IPR050980">
    <property type="entry name" value="2C_sensor_his_kinase"/>
</dbReference>
<gene>
    <name evidence="9" type="ORF">GCM10022263_11830</name>
</gene>
<evidence type="ECO:0000256" key="2">
    <source>
        <dbReference type="ARBA" id="ARBA00012438"/>
    </source>
</evidence>
<evidence type="ECO:0000256" key="7">
    <source>
        <dbReference type="SAM" id="Phobius"/>
    </source>
</evidence>